<evidence type="ECO:0000313" key="2">
    <source>
        <dbReference type="EMBL" id="NDR88736.1"/>
    </source>
</evidence>
<dbReference type="RefSeq" id="WP_003015190.1">
    <property type="nucleotide sequence ID" value="NZ_AP023459.1"/>
</dbReference>
<evidence type="ECO:0000259" key="1">
    <source>
        <dbReference type="Pfam" id="PF00534"/>
    </source>
</evidence>
<keyword evidence="3" id="KW-0808">Transferase</keyword>
<sequence length="354" mass="40669">METKNIKDVDVIALSLGRRFSGINASMLAVIPEQNKLVDIVAMGFNIDSKEIRKIRFRDFLFGCWRDKWRIWHARRNIDMLIGIILKYLFRYKIILVFTSVAQRHHKKLTKFYINRMEAVICPSEISAKYLEKKPYIVPHGVDTQVFYPAENRQQQWQDKKIPGKYGIGVFGRIRKTKGTQEFIEAAIVTLKKYPDWTAVVIGEATPRDLDFKKELEQKVKQAGLDKQIIFIGFIADSNEIPSWYRALDIVVCASHKEGFGLPALEAMASKCAVIATKAGAWPEIIVDDENGYLVEPKSSQQIADKLDMLISDSKLRYKIAQNGYDLVTTKYKIQNEAEGIQQVYDRLLAKKRS</sequence>
<name>A0A6B2JRD6_FRATU</name>
<dbReference type="AlphaFoldDB" id="A0A6B2JRD6"/>
<evidence type="ECO:0000313" key="3">
    <source>
        <dbReference type="EMBL" id="NDS67712.1"/>
    </source>
</evidence>
<dbReference type="KEGG" id="ftz:CH68_766"/>
<dbReference type="CDD" id="cd03801">
    <property type="entry name" value="GT4_PimA-like"/>
    <property type="match status" value="1"/>
</dbReference>
<dbReference type="PANTHER" id="PTHR12526">
    <property type="entry name" value="GLYCOSYLTRANSFERASE"/>
    <property type="match status" value="1"/>
</dbReference>
<feature type="domain" description="Glycosyl transferase family 1" evidence="1">
    <location>
        <begin position="158"/>
        <end position="325"/>
    </location>
</feature>
<dbReference type="SUPFAM" id="SSF53756">
    <property type="entry name" value="UDP-Glycosyltransferase/glycogen phosphorylase"/>
    <property type="match status" value="1"/>
</dbReference>
<reference evidence="3" key="2">
    <citation type="submission" date="2020-02" db="EMBL/GenBank/DDBJ databases">
        <title>Using affinity propagation clustering for identifying bacterial clades and subclades with whole-genome sequences of Francisella tularensis.</title>
        <authorList>
            <person name="Homeier-Bachmann T."/>
            <person name="Abdel-Glil M.Y."/>
            <person name="Hackbart A."/>
            <person name="Hotzel H."/>
            <person name="Tomaso H."/>
        </authorList>
    </citation>
    <scope>NUCLEOTIDE SEQUENCE</scope>
    <source>
        <strain evidence="3">15T0085</strain>
        <strain evidence="2">17T1429</strain>
    </source>
</reference>
<dbReference type="EMBL" id="JAAGJP010000003">
    <property type="protein sequence ID" value="NDS67712.1"/>
    <property type="molecule type" value="Genomic_DNA"/>
</dbReference>
<gene>
    <name evidence="3" type="ORF">FWI86_00875</name>
    <name evidence="2" type="ORF">FWJ04_03380</name>
</gene>
<protein>
    <submittedName>
        <fullName evidence="3">Glycosyltransferase family 4 protein</fullName>
    </submittedName>
</protein>
<dbReference type="EMBL" id="JAAGKH010000018">
    <property type="protein sequence ID" value="NDR88736.1"/>
    <property type="molecule type" value="Genomic_DNA"/>
</dbReference>
<dbReference type="Pfam" id="PF00534">
    <property type="entry name" value="Glycos_transf_1"/>
    <property type="match status" value="1"/>
</dbReference>
<dbReference type="GO" id="GO:1901135">
    <property type="term" value="P:carbohydrate derivative metabolic process"/>
    <property type="evidence" value="ECO:0007669"/>
    <property type="project" value="UniProtKB-ARBA"/>
</dbReference>
<dbReference type="OMA" id="WLIRRMD"/>
<organism evidence="3">
    <name type="scientific">Francisella tularensis subsp. holarctica</name>
    <dbReference type="NCBI Taxonomy" id="119857"/>
    <lineage>
        <taxon>Bacteria</taxon>
        <taxon>Pseudomonadati</taxon>
        <taxon>Pseudomonadota</taxon>
        <taxon>Gammaproteobacteria</taxon>
        <taxon>Thiotrichales</taxon>
        <taxon>Francisellaceae</taxon>
        <taxon>Francisella</taxon>
    </lineage>
</organism>
<accession>A0A6B2JRD6</accession>
<dbReference type="Gene3D" id="3.40.50.2000">
    <property type="entry name" value="Glycogen Phosphorylase B"/>
    <property type="match status" value="1"/>
</dbReference>
<dbReference type="InterPro" id="IPR001296">
    <property type="entry name" value="Glyco_trans_1"/>
</dbReference>
<proteinExistence type="predicted"/>
<comment type="caution">
    <text evidence="3">The sequence shown here is derived from an EMBL/GenBank/DDBJ whole genome shotgun (WGS) entry which is preliminary data.</text>
</comment>
<dbReference type="GO" id="GO:0016757">
    <property type="term" value="F:glycosyltransferase activity"/>
    <property type="evidence" value="ECO:0007669"/>
    <property type="project" value="InterPro"/>
</dbReference>
<reference evidence="3" key="1">
    <citation type="submission" date="2019-08" db="EMBL/GenBank/DDBJ databases">
        <authorList>
            <person name="Busch A."/>
        </authorList>
    </citation>
    <scope>NUCLEOTIDE SEQUENCE</scope>
    <source>
        <strain evidence="3">15T0085</strain>
        <strain evidence="2">17T1429</strain>
    </source>
</reference>